<keyword evidence="5 7" id="KW-0472">Membrane</keyword>
<proteinExistence type="inferred from homology"/>
<keyword evidence="2" id="KW-1003">Cell membrane</keyword>
<feature type="domain" description="Threonine/serine exporter-like N-terminal" evidence="8">
    <location>
        <begin position="9"/>
        <end position="248"/>
    </location>
</feature>
<evidence type="ECO:0000256" key="3">
    <source>
        <dbReference type="ARBA" id="ARBA00022692"/>
    </source>
</evidence>
<dbReference type="EMBL" id="JAGGLM010000002">
    <property type="protein sequence ID" value="MBP2032037.1"/>
    <property type="molecule type" value="Genomic_DNA"/>
</dbReference>
<dbReference type="Pfam" id="PF06738">
    <property type="entry name" value="ThrE"/>
    <property type="match status" value="1"/>
</dbReference>
<evidence type="ECO:0000259" key="8">
    <source>
        <dbReference type="Pfam" id="PF06738"/>
    </source>
</evidence>
<protein>
    <submittedName>
        <fullName evidence="9">Uncharacterized membrane protein YjjP (DUF1212 family)</fullName>
    </submittedName>
</protein>
<dbReference type="InterPro" id="IPR010619">
    <property type="entry name" value="ThrE-like_N"/>
</dbReference>
<comment type="subcellular location">
    <subcellularLocation>
        <location evidence="1">Cell membrane</location>
        <topology evidence="1">Multi-pass membrane protein</topology>
    </subcellularLocation>
</comment>
<evidence type="ECO:0000313" key="9">
    <source>
        <dbReference type="EMBL" id="MBP2032037.1"/>
    </source>
</evidence>
<keyword evidence="3 7" id="KW-0812">Transmembrane</keyword>
<sequence>MDANRVLKVAAYAGKIILQSGAEIYRVEETITRICNSFGFTKVDAFVTINVIIICVENGSGESASITKRVKGRTQNLEKISQVNNISRHILDCKYTLEDVENKLKEVEKLKPYSYKANIFSSGGASAFFCLVFGGNIRDFIISFLIGCLVNLTSILLKYLQSNEFFINTICGALVAFIALLSTSLNLAVHSGTIIIGSLMVLVPGLSITNSIRDTIAGDLLSGILGAVDAILVASAIAVGTGVVMKLWIVL</sequence>
<comment type="similarity">
    <text evidence="6">Belongs to the ThrE exporter (TC 2.A.79) family.</text>
</comment>
<dbReference type="PANTHER" id="PTHR34390">
    <property type="entry name" value="UPF0442 PROTEIN YJJB-RELATED"/>
    <property type="match status" value="1"/>
</dbReference>
<evidence type="ECO:0000313" key="10">
    <source>
        <dbReference type="Proteomes" id="UP001519307"/>
    </source>
</evidence>
<evidence type="ECO:0000256" key="6">
    <source>
        <dbReference type="ARBA" id="ARBA00034125"/>
    </source>
</evidence>
<dbReference type="PANTHER" id="PTHR34390:SF2">
    <property type="entry name" value="SUCCINATE TRANSPORTER SUBUNIT YJJP-RELATED"/>
    <property type="match status" value="1"/>
</dbReference>
<gene>
    <name evidence="9" type="ORF">J2Z42_000702</name>
</gene>
<keyword evidence="10" id="KW-1185">Reference proteome</keyword>
<feature type="transmembrane region" description="Helical" evidence="7">
    <location>
        <begin position="188"/>
        <end position="208"/>
    </location>
</feature>
<keyword evidence="4 7" id="KW-1133">Transmembrane helix</keyword>
<feature type="transmembrane region" description="Helical" evidence="7">
    <location>
        <begin position="140"/>
        <end position="160"/>
    </location>
</feature>
<comment type="caution">
    <text evidence="9">The sequence shown here is derived from an EMBL/GenBank/DDBJ whole genome shotgun (WGS) entry which is preliminary data.</text>
</comment>
<feature type="transmembrane region" description="Helical" evidence="7">
    <location>
        <begin position="220"/>
        <end position="249"/>
    </location>
</feature>
<dbReference type="Proteomes" id="UP001519307">
    <property type="component" value="Unassembled WGS sequence"/>
</dbReference>
<evidence type="ECO:0000256" key="4">
    <source>
        <dbReference type="ARBA" id="ARBA00022989"/>
    </source>
</evidence>
<feature type="transmembrane region" description="Helical" evidence="7">
    <location>
        <begin position="113"/>
        <end position="134"/>
    </location>
</feature>
<evidence type="ECO:0000256" key="7">
    <source>
        <dbReference type="SAM" id="Phobius"/>
    </source>
</evidence>
<accession>A0ABS4KPR8</accession>
<name>A0ABS4KPR8_9CLOT</name>
<dbReference type="InterPro" id="IPR050539">
    <property type="entry name" value="ThrE_Dicarb/AminoAcid_Exp"/>
</dbReference>
<evidence type="ECO:0000256" key="5">
    <source>
        <dbReference type="ARBA" id="ARBA00023136"/>
    </source>
</evidence>
<evidence type="ECO:0000256" key="2">
    <source>
        <dbReference type="ARBA" id="ARBA00022475"/>
    </source>
</evidence>
<feature type="transmembrane region" description="Helical" evidence="7">
    <location>
        <begin position="165"/>
        <end position="182"/>
    </location>
</feature>
<dbReference type="RefSeq" id="WP_209700964.1">
    <property type="nucleotide sequence ID" value="NZ_JAGGLM010000002.1"/>
</dbReference>
<reference evidence="9 10" key="1">
    <citation type="submission" date="2021-03" db="EMBL/GenBank/DDBJ databases">
        <title>Genomic Encyclopedia of Type Strains, Phase IV (KMG-IV): sequencing the most valuable type-strain genomes for metagenomic binning, comparative biology and taxonomic classification.</title>
        <authorList>
            <person name="Goeker M."/>
        </authorList>
    </citation>
    <scope>NUCLEOTIDE SEQUENCE [LARGE SCALE GENOMIC DNA]</scope>
    <source>
        <strain evidence="9 10">DSM 28783</strain>
    </source>
</reference>
<evidence type="ECO:0000256" key="1">
    <source>
        <dbReference type="ARBA" id="ARBA00004651"/>
    </source>
</evidence>
<organism evidence="9 10">
    <name type="scientific">Clostridium algifaecis</name>
    <dbReference type="NCBI Taxonomy" id="1472040"/>
    <lineage>
        <taxon>Bacteria</taxon>
        <taxon>Bacillati</taxon>
        <taxon>Bacillota</taxon>
        <taxon>Clostridia</taxon>
        <taxon>Eubacteriales</taxon>
        <taxon>Clostridiaceae</taxon>
        <taxon>Clostridium</taxon>
    </lineage>
</organism>